<sequence length="67" mass="7096">MPARKSARENATKSIVENAGRRHRYAAGGVSMRDLLASCAAADAVSRPPHAPKPADPRTARGHHRAA</sequence>
<reference evidence="3" key="1">
    <citation type="journal article" date="2019" name="Int. J. Syst. Evol. Microbiol.">
        <title>The Global Catalogue of Microorganisms (GCM) 10K type strain sequencing project: providing services to taxonomists for standard genome sequencing and annotation.</title>
        <authorList>
            <consortium name="The Broad Institute Genomics Platform"/>
            <consortium name="The Broad Institute Genome Sequencing Center for Infectious Disease"/>
            <person name="Wu L."/>
            <person name="Ma J."/>
        </authorList>
    </citation>
    <scope>NUCLEOTIDE SEQUENCE [LARGE SCALE GENOMIC DNA]</scope>
    <source>
        <strain evidence="3">JCM 11269</strain>
    </source>
</reference>
<dbReference type="RefSeq" id="WP_067397096.1">
    <property type="nucleotide sequence ID" value="NZ_BAAAHU010000059.1"/>
</dbReference>
<keyword evidence="3" id="KW-1185">Reference proteome</keyword>
<protein>
    <submittedName>
        <fullName evidence="2">Uncharacterized protein</fullName>
    </submittedName>
</protein>
<evidence type="ECO:0000256" key="1">
    <source>
        <dbReference type="SAM" id="MobiDB-lite"/>
    </source>
</evidence>
<evidence type="ECO:0000313" key="3">
    <source>
        <dbReference type="Proteomes" id="UP001501072"/>
    </source>
</evidence>
<feature type="region of interest" description="Disordered" evidence="1">
    <location>
        <begin position="43"/>
        <end position="67"/>
    </location>
</feature>
<proteinExistence type="predicted"/>
<organism evidence="2 3">
    <name type="scientific">Streptomyces thermogriseus</name>
    <dbReference type="NCBI Taxonomy" id="75292"/>
    <lineage>
        <taxon>Bacteria</taxon>
        <taxon>Bacillati</taxon>
        <taxon>Actinomycetota</taxon>
        <taxon>Actinomycetes</taxon>
        <taxon>Kitasatosporales</taxon>
        <taxon>Streptomycetaceae</taxon>
        <taxon>Streptomyces</taxon>
    </lineage>
</organism>
<accession>A0ABP4DQ91</accession>
<dbReference type="EMBL" id="BAAAHU010000059">
    <property type="protein sequence ID" value="GAA1014976.1"/>
    <property type="molecule type" value="Genomic_DNA"/>
</dbReference>
<dbReference type="Proteomes" id="UP001501072">
    <property type="component" value="Unassembled WGS sequence"/>
</dbReference>
<comment type="caution">
    <text evidence="2">The sequence shown here is derived from an EMBL/GenBank/DDBJ whole genome shotgun (WGS) entry which is preliminary data.</text>
</comment>
<name>A0ABP4DQ91_9ACTN</name>
<gene>
    <name evidence="2" type="ORF">GCM10009564_46120</name>
</gene>
<evidence type="ECO:0000313" key="2">
    <source>
        <dbReference type="EMBL" id="GAA1014976.1"/>
    </source>
</evidence>